<dbReference type="InterPro" id="IPR036274">
    <property type="entry name" value="HR1_rpt_sf"/>
</dbReference>
<sequence length="286" mass="30478">MATDPLQAEALGAEEATVAAEAEAVAAERERIRREIRRELKIQEGAEKLRRAAGGGRRGGVEALLRGSRRQLQALQRRLRHLDACLPPAPGRLAAPAAPRRLPAPGARAARCGGGDTGGGGHTGGGHAGGGHGGVEALLRGSRRQLQALQRRLRHLDTCLPPAPGRLDAPESPDSPGHSATLRSRVAGLEKQLNIELKVKQGAENMIQTYANAPGKDRKLLQTAQQMLQDSKTKIAVLRMQLRRAQQSPPDGHAPGEPSAAELRAEELRQQVHVERAVAEGARNVL</sequence>
<keyword evidence="4" id="KW-1185">Reference proteome</keyword>
<feature type="region of interest" description="Disordered" evidence="2">
    <location>
        <begin position="104"/>
        <end position="135"/>
    </location>
</feature>
<evidence type="ECO:0000313" key="5">
    <source>
        <dbReference type="RefSeq" id="XP_067173259.1"/>
    </source>
</evidence>
<feature type="region of interest" description="Disordered" evidence="2">
    <location>
        <begin position="158"/>
        <end position="180"/>
    </location>
</feature>
<dbReference type="InterPro" id="IPR011072">
    <property type="entry name" value="HR1_rho-bd"/>
</dbReference>
<keyword evidence="1" id="KW-0175">Coiled coil</keyword>
<feature type="domain" description="REM-1" evidence="3">
    <location>
        <begin position="172"/>
        <end position="251"/>
    </location>
</feature>
<dbReference type="SUPFAM" id="SSF46585">
    <property type="entry name" value="HR1 repeat"/>
    <property type="match status" value="2"/>
</dbReference>
<dbReference type="Proteomes" id="UP001652627">
    <property type="component" value="Unplaced"/>
</dbReference>
<dbReference type="PROSITE" id="PS51860">
    <property type="entry name" value="REM_1"/>
    <property type="match status" value="1"/>
</dbReference>
<feature type="region of interest" description="Disordered" evidence="2">
    <location>
        <begin position="244"/>
        <end position="264"/>
    </location>
</feature>
<gene>
    <name evidence="5" type="primary">LOC136996233</name>
</gene>
<organism evidence="4 5">
    <name type="scientific">Apteryx mantelli</name>
    <name type="common">North Island brown kiwi</name>
    <dbReference type="NCBI Taxonomy" id="2696672"/>
    <lineage>
        <taxon>Eukaryota</taxon>
        <taxon>Metazoa</taxon>
        <taxon>Chordata</taxon>
        <taxon>Craniata</taxon>
        <taxon>Vertebrata</taxon>
        <taxon>Euteleostomi</taxon>
        <taxon>Archelosauria</taxon>
        <taxon>Archosauria</taxon>
        <taxon>Dinosauria</taxon>
        <taxon>Saurischia</taxon>
        <taxon>Theropoda</taxon>
        <taxon>Coelurosauria</taxon>
        <taxon>Aves</taxon>
        <taxon>Palaeognathae</taxon>
        <taxon>Apterygiformes</taxon>
        <taxon>Apterygidae</taxon>
        <taxon>Apteryx</taxon>
    </lineage>
</organism>
<evidence type="ECO:0000259" key="3">
    <source>
        <dbReference type="PROSITE" id="PS51860"/>
    </source>
</evidence>
<accession>A0ABM4G7S7</accession>
<proteinExistence type="predicted"/>
<dbReference type="Gene3D" id="1.10.287.160">
    <property type="entry name" value="HR1 repeat"/>
    <property type="match status" value="2"/>
</dbReference>
<protein>
    <submittedName>
        <fullName evidence="5">Serine/threonine-protein kinase N1-like</fullName>
    </submittedName>
</protein>
<dbReference type="RefSeq" id="XP_067173259.1">
    <property type="nucleotide sequence ID" value="XM_067317158.1"/>
</dbReference>
<evidence type="ECO:0000313" key="4">
    <source>
        <dbReference type="Proteomes" id="UP001652627"/>
    </source>
</evidence>
<evidence type="ECO:0000256" key="1">
    <source>
        <dbReference type="PROSITE-ProRule" id="PRU01207"/>
    </source>
</evidence>
<name>A0ABM4G7S7_9AVES</name>
<feature type="compositionally biased region" description="Gly residues" evidence="2">
    <location>
        <begin position="112"/>
        <end position="134"/>
    </location>
</feature>
<dbReference type="GeneID" id="136996233"/>
<feature type="non-terminal residue" evidence="5">
    <location>
        <position position="286"/>
    </location>
</feature>
<evidence type="ECO:0000256" key="2">
    <source>
        <dbReference type="SAM" id="MobiDB-lite"/>
    </source>
</evidence>
<dbReference type="Pfam" id="PF02185">
    <property type="entry name" value="HR1"/>
    <property type="match status" value="1"/>
</dbReference>
<reference evidence="5" key="1">
    <citation type="submission" date="2025-08" db="UniProtKB">
        <authorList>
            <consortium name="RefSeq"/>
        </authorList>
    </citation>
    <scope>IDENTIFICATION</scope>
    <source>
        <tissue evidence="5">Blood</tissue>
    </source>
</reference>
<dbReference type="SMART" id="SM00742">
    <property type="entry name" value="Hr1"/>
    <property type="match status" value="2"/>
</dbReference>